<dbReference type="AlphaFoldDB" id="A0AAV4XH75"/>
<evidence type="ECO:0000313" key="3">
    <source>
        <dbReference type="Proteomes" id="UP001054945"/>
    </source>
</evidence>
<gene>
    <name evidence="2" type="ORF">CEXT_597071</name>
</gene>
<evidence type="ECO:0000256" key="1">
    <source>
        <dbReference type="SAM" id="MobiDB-lite"/>
    </source>
</evidence>
<comment type="caution">
    <text evidence="2">The sequence shown here is derived from an EMBL/GenBank/DDBJ whole genome shotgun (WGS) entry which is preliminary data.</text>
</comment>
<feature type="region of interest" description="Disordered" evidence="1">
    <location>
        <begin position="124"/>
        <end position="168"/>
    </location>
</feature>
<dbReference type="Proteomes" id="UP001054945">
    <property type="component" value="Unassembled WGS sequence"/>
</dbReference>
<reference evidence="2 3" key="1">
    <citation type="submission" date="2021-06" db="EMBL/GenBank/DDBJ databases">
        <title>Caerostris extrusa draft genome.</title>
        <authorList>
            <person name="Kono N."/>
            <person name="Arakawa K."/>
        </authorList>
    </citation>
    <scope>NUCLEOTIDE SEQUENCE [LARGE SCALE GENOMIC DNA]</scope>
</reference>
<proteinExistence type="predicted"/>
<dbReference type="EMBL" id="BPLR01017679">
    <property type="protein sequence ID" value="GIY93575.1"/>
    <property type="molecule type" value="Genomic_DNA"/>
</dbReference>
<evidence type="ECO:0000313" key="2">
    <source>
        <dbReference type="EMBL" id="GIY93575.1"/>
    </source>
</evidence>
<name>A0AAV4XH75_CAEEX</name>
<accession>A0AAV4XH75</accession>
<keyword evidence="3" id="KW-1185">Reference proteome</keyword>
<organism evidence="2 3">
    <name type="scientific">Caerostris extrusa</name>
    <name type="common">Bark spider</name>
    <name type="synonym">Caerostris bankana</name>
    <dbReference type="NCBI Taxonomy" id="172846"/>
    <lineage>
        <taxon>Eukaryota</taxon>
        <taxon>Metazoa</taxon>
        <taxon>Ecdysozoa</taxon>
        <taxon>Arthropoda</taxon>
        <taxon>Chelicerata</taxon>
        <taxon>Arachnida</taxon>
        <taxon>Araneae</taxon>
        <taxon>Araneomorphae</taxon>
        <taxon>Entelegynae</taxon>
        <taxon>Araneoidea</taxon>
        <taxon>Araneidae</taxon>
        <taxon>Caerostris</taxon>
    </lineage>
</organism>
<sequence length="168" mass="19200">MPYAEGMTHLWSSGRGCLLECRKFAVRFQGDCCAEILRKRLSRDFEGDCCVEILRKRLSRDFETDGSTFEVYLSNKTSCICATHAKFTTHLFPVVVGSSQNHKWIHFRGQLMDRNKTGLSMTFRNSTKDFHPPRNPSPRLSPSMFEHLAHFPNPGKAKPLQNPKLPAL</sequence>
<protein>
    <submittedName>
        <fullName evidence="2">Uncharacterized protein</fullName>
    </submittedName>
</protein>